<organism evidence="1 2">
    <name type="scientific">Meganyctiphanes norvegica</name>
    <name type="common">Northern krill</name>
    <name type="synonym">Thysanopoda norvegica</name>
    <dbReference type="NCBI Taxonomy" id="48144"/>
    <lineage>
        <taxon>Eukaryota</taxon>
        <taxon>Metazoa</taxon>
        <taxon>Ecdysozoa</taxon>
        <taxon>Arthropoda</taxon>
        <taxon>Crustacea</taxon>
        <taxon>Multicrustacea</taxon>
        <taxon>Malacostraca</taxon>
        <taxon>Eumalacostraca</taxon>
        <taxon>Eucarida</taxon>
        <taxon>Euphausiacea</taxon>
        <taxon>Euphausiidae</taxon>
        <taxon>Meganyctiphanes</taxon>
    </lineage>
</organism>
<comment type="caution">
    <text evidence="1">The sequence shown here is derived from an EMBL/GenBank/DDBJ whole genome shotgun (WGS) entry which is preliminary data.</text>
</comment>
<keyword evidence="2" id="KW-1185">Reference proteome</keyword>
<evidence type="ECO:0000313" key="2">
    <source>
        <dbReference type="Proteomes" id="UP001497623"/>
    </source>
</evidence>
<dbReference type="Proteomes" id="UP001497623">
    <property type="component" value="Unassembled WGS sequence"/>
</dbReference>
<evidence type="ECO:0000313" key="1">
    <source>
        <dbReference type="EMBL" id="CAL4151962.1"/>
    </source>
</evidence>
<dbReference type="AlphaFoldDB" id="A0AAV2S0J6"/>
<sequence length="136" mass="15730">EYYKACLSFYTDTQLTPKQIHQYGANEVQRIEKEMLKTIEIIGLSNKSFSEVIETLRNDPDQNFRSQMQIKKMFDKTINKSILPYIKKLFNLASSLNVSIEAINHPSLLKETYRSSIAAETHSGILYFNSDIHHSP</sequence>
<protein>
    <submittedName>
        <fullName evidence="1">Uncharacterized protein</fullName>
    </submittedName>
</protein>
<feature type="non-terminal residue" evidence="1">
    <location>
        <position position="136"/>
    </location>
</feature>
<dbReference type="InterPro" id="IPR010281">
    <property type="entry name" value="DUF885"/>
</dbReference>
<dbReference type="Pfam" id="PF05960">
    <property type="entry name" value="DUF885"/>
    <property type="match status" value="1"/>
</dbReference>
<accession>A0AAV2S0J6</accession>
<reference evidence="1 2" key="1">
    <citation type="submission" date="2024-05" db="EMBL/GenBank/DDBJ databases">
        <authorList>
            <person name="Wallberg A."/>
        </authorList>
    </citation>
    <scope>NUCLEOTIDE SEQUENCE [LARGE SCALE GENOMIC DNA]</scope>
</reference>
<dbReference type="EMBL" id="CAXKWB010038594">
    <property type="protein sequence ID" value="CAL4151962.1"/>
    <property type="molecule type" value="Genomic_DNA"/>
</dbReference>
<proteinExistence type="predicted"/>
<gene>
    <name evidence="1" type="ORF">MNOR_LOCUS30867</name>
</gene>
<name>A0AAV2S0J6_MEGNR</name>
<feature type="non-terminal residue" evidence="1">
    <location>
        <position position="1"/>
    </location>
</feature>